<sequence>MRSLIKSHKDSSLGPRPRLGDTDSVSPPPSPGRKLKNPIKSFLKHRMSNTSVGPSGQDKFRTKPTNLSLYNSTHAEFNDVLKSPTIFGTKTHDWSANGSPQSLLHGFERPEPDSDPETDRVAKSKLNDVYKKSSSASLEESTKPIGLEIDGSKESLESVEDFSIVVIKRKQDQDSDTSSSSSHFSFEAQGRNASLKYYKSYDQLKYEEMRAQLKDNQDEFKEFINDNESLHDLQEDMNYYDGDEEDDTEDLFNRKMFSSDDEDEYQDFDVDEKADRPLTVHGEYHFQSDQETTDTISPPLVAADPPSSDIQELVTRFRSNSIKYHQLQSRDDDDELDFLNHRYSWYANDETAKEQPFSSMLDEVNEIPEDYEFDEEQESQLASLSTTTQAYLRKQRRKQLKSNITSYPSVASDTSGDRIETSSKTITFFKPISRSNSLEQPVDVSGSEDVTDEYDDSVDLAELSNPIQFRGFTRNANSPLTTISEASFDSGLTRSPLR</sequence>
<comment type="caution">
    <text evidence="2">The sequence shown here is derived from an EMBL/GenBank/DDBJ whole genome shotgun (WGS) entry which is preliminary data.</text>
</comment>
<evidence type="ECO:0000256" key="1">
    <source>
        <dbReference type="SAM" id="MobiDB-lite"/>
    </source>
</evidence>
<dbReference type="GeneID" id="70234214"/>
<organism evidence="2 3">
    <name type="scientific">Ogataea philodendri</name>
    <dbReference type="NCBI Taxonomy" id="1378263"/>
    <lineage>
        <taxon>Eukaryota</taxon>
        <taxon>Fungi</taxon>
        <taxon>Dikarya</taxon>
        <taxon>Ascomycota</taxon>
        <taxon>Saccharomycotina</taxon>
        <taxon>Pichiomycetes</taxon>
        <taxon>Pichiales</taxon>
        <taxon>Pichiaceae</taxon>
        <taxon>Ogataea</taxon>
    </lineage>
</organism>
<dbReference type="AlphaFoldDB" id="A0A9P8T6V1"/>
<reference evidence="2" key="2">
    <citation type="submission" date="2021-01" db="EMBL/GenBank/DDBJ databases">
        <authorList>
            <person name="Schikora-Tamarit M.A."/>
        </authorList>
    </citation>
    <scope>NUCLEOTIDE SEQUENCE</scope>
    <source>
        <strain evidence="2">CBS6075</strain>
    </source>
</reference>
<gene>
    <name evidence="2" type="ORF">OGAPHI_002247</name>
</gene>
<reference evidence="2" key="1">
    <citation type="journal article" date="2021" name="Open Biol.">
        <title>Shared evolutionary footprints suggest mitochondrial oxidative damage underlies multiple complex I losses in fungi.</title>
        <authorList>
            <person name="Schikora-Tamarit M.A."/>
            <person name="Marcet-Houben M."/>
            <person name="Nosek J."/>
            <person name="Gabaldon T."/>
        </authorList>
    </citation>
    <scope>NUCLEOTIDE SEQUENCE</scope>
    <source>
        <strain evidence="2">CBS6075</strain>
    </source>
</reference>
<evidence type="ECO:0000313" key="2">
    <source>
        <dbReference type="EMBL" id="KAH3668493.1"/>
    </source>
</evidence>
<evidence type="ECO:0000313" key="3">
    <source>
        <dbReference type="Proteomes" id="UP000769157"/>
    </source>
</evidence>
<dbReference type="RefSeq" id="XP_046062907.1">
    <property type="nucleotide sequence ID" value="XM_046203096.1"/>
</dbReference>
<feature type="region of interest" description="Disordered" evidence="1">
    <location>
        <begin position="284"/>
        <end position="308"/>
    </location>
</feature>
<keyword evidence="3" id="KW-1185">Reference proteome</keyword>
<dbReference type="OrthoDB" id="3990055at2759"/>
<feature type="compositionally biased region" description="Basic and acidic residues" evidence="1">
    <location>
        <begin position="106"/>
        <end position="131"/>
    </location>
</feature>
<dbReference type="EMBL" id="JAEUBE010000158">
    <property type="protein sequence ID" value="KAH3668493.1"/>
    <property type="molecule type" value="Genomic_DNA"/>
</dbReference>
<feature type="compositionally biased region" description="Basic residues" evidence="1">
    <location>
        <begin position="33"/>
        <end position="47"/>
    </location>
</feature>
<name>A0A9P8T6V1_9ASCO</name>
<dbReference type="Proteomes" id="UP000769157">
    <property type="component" value="Unassembled WGS sequence"/>
</dbReference>
<accession>A0A9P8T6V1</accession>
<protein>
    <submittedName>
        <fullName evidence="2">Uncharacterized protein</fullName>
    </submittedName>
</protein>
<feature type="region of interest" description="Disordered" evidence="1">
    <location>
        <begin position="90"/>
        <end position="152"/>
    </location>
</feature>
<feature type="region of interest" description="Disordered" evidence="1">
    <location>
        <begin position="1"/>
        <end position="65"/>
    </location>
</feature>
<proteinExistence type="predicted"/>